<evidence type="ECO:0000313" key="3">
    <source>
        <dbReference type="Proteomes" id="UP000604241"/>
    </source>
</evidence>
<reference evidence="2 3" key="1">
    <citation type="submission" date="2020-08" db="EMBL/GenBank/DDBJ databases">
        <title>A Genomic Blueprint of the Chicken Gut Microbiome.</title>
        <authorList>
            <person name="Gilroy R."/>
            <person name="Ravi A."/>
            <person name="Getino M."/>
            <person name="Pursley I."/>
            <person name="Horton D.L."/>
            <person name="Alikhan N.-F."/>
            <person name="Baker D."/>
            <person name="Gharbi K."/>
            <person name="Hall N."/>
            <person name="Watson M."/>
            <person name="Adriaenssens E.M."/>
            <person name="Foster-Nyarko E."/>
            <person name="Jarju S."/>
            <person name="Secka A."/>
            <person name="Antonio M."/>
            <person name="Oren A."/>
            <person name="Chaudhuri R."/>
            <person name="La Ragione R.M."/>
            <person name="Hildebrand F."/>
            <person name="Pallen M.J."/>
        </authorList>
    </citation>
    <scope>NUCLEOTIDE SEQUENCE [LARGE SCALE GENOMIC DNA]</scope>
    <source>
        <strain evidence="2 3">Sa3CUA2</strain>
    </source>
</reference>
<feature type="compositionally biased region" description="Low complexity" evidence="1">
    <location>
        <begin position="179"/>
        <end position="202"/>
    </location>
</feature>
<name>A0ABR8QGW7_9CELL</name>
<feature type="region of interest" description="Disordered" evidence="1">
    <location>
        <begin position="1"/>
        <end position="22"/>
    </location>
</feature>
<gene>
    <name evidence="2" type="ORF">H9657_15490</name>
</gene>
<dbReference type="Proteomes" id="UP000604241">
    <property type="component" value="Unassembled WGS sequence"/>
</dbReference>
<dbReference type="RefSeq" id="WP_191784319.1">
    <property type="nucleotide sequence ID" value="NZ_JACSQV010000014.1"/>
</dbReference>
<sequence length="265" mass="26415">MNEHLRAVPGSPGDDAGTPPATCAPRDLLAERIAASLRSRETLAPDAVAVAAAVEQRLATSQRSTSRLLAGRGARIAAAGVVTSSLAIGGAGAAAAANPYSPMARTVESVVRAVGIDWSAMPDGYTREQYEALWGAGYEIEDVTALEELWGTGTTETKARAGQMLLDGQAPPVAPGSMAPGTAALGTAAPGGAAPQGVTPGTGTTAVTGAQLEGLWAAGYVWEDALALADLWDVDVSEAKARAAVAVAQGQALPLPPSGPPGGDG</sequence>
<feature type="region of interest" description="Disordered" evidence="1">
    <location>
        <begin position="178"/>
        <end position="202"/>
    </location>
</feature>
<evidence type="ECO:0000313" key="2">
    <source>
        <dbReference type="EMBL" id="MBD7919673.1"/>
    </source>
</evidence>
<accession>A0ABR8QGW7</accession>
<proteinExistence type="predicted"/>
<organism evidence="2 3">
    <name type="scientific">Cellulomonas avistercoris</name>
    <dbReference type="NCBI Taxonomy" id="2762242"/>
    <lineage>
        <taxon>Bacteria</taxon>
        <taxon>Bacillati</taxon>
        <taxon>Actinomycetota</taxon>
        <taxon>Actinomycetes</taxon>
        <taxon>Micrococcales</taxon>
        <taxon>Cellulomonadaceae</taxon>
        <taxon>Cellulomonas</taxon>
    </lineage>
</organism>
<protein>
    <submittedName>
        <fullName evidence="2">Uncharacterized protein</fullName>
    </submittedName>
</protein>
<comment type="caution">
    <text evidence="2">The sequence shown here is derived from an EMBL/GenBank/DDBJ whole genome shotgun (WGS) entry which is preliminary data.</text>
</comment>
<dbReference type="EMBL" id="JACSQV010000014">
    <property type="protein sequence ID" value="MBD7919673.1"/>
    <property type="molecule type" value="Genomic_DNA"/>
</dbReference>
<keyword evidence="3" id="KW-1185">Reference proteome</keyword>
<evidence type="ECO:0000256" key="1">
    <source>
        <dbReference type="SAM" id="MobiDB-lite"/>
    </source>
</evidence>